<dbReference type="Proteomes" id="UP000319103">
    <property type="component" value="Unassembled WGS sequence"/>
</dbReference>
<evidence type="ECO:0000313" key="1">
    <source>
        <dbReference type="EMBL" id="TQF02484.1"/>
    </source>
</evidence>
<proteinExistence type="predicted"/>
<accession>A0A540W2D2</accession>
<keyword evidence="2" id="KW-1185">Reference proteome</keyword>
<name>A0A540W2D2_9ACTN</name>
<protein>
    <submittedName>
        <fullName evidence="1">Uncharacterized protein</fullName>
    </submittedName>
</protein>
<organism evidence="1 2">
    <name type="scientific">Kitasatospora acidiphila</name>
    <dbReference type="NCBI Taxonomy" id="2567942"/>
    <lineage>
        <taxon>Bacteria</taxon>
        <taxon>Bacillati</taxon>
        <taxon>Actinomycetota</taxon>
        <taxon>Actinomycetes</taxon>
        <taxon>Kitasatosporales</taxon>
        <taxon>Streptomycetaceae</taxon>
        <taxon>Kitasatospora</taxon>
    </lineage>
</organism>
<dbReference type="EMBL" id="VIGB01000003">
    <property type="protein sequence ID" value="TQF02484.1"/>
    <property type="molecule type" value="Genomic_DNA"/>
</dbReference>
<comment type="caution">
    <text evidence="1">The sequence shown here is derived from an EMBL/GenBank/DDBJ whole genome shotgun (WGS) entry which is preliminary data.</text>
</comment>
<dbReference type="Pfam" id="PF19707">
    <property type="entry name" value="DUF6204"/>
    <property type="match status" value="1"/>
</dbReference>
<dbReference type="RefSeq" id="WP_141633177.1">
    <property type="nucleotide sequence ID" value="NZ_VIGB01000003.1"/>
</dbReference>
<gene>
    <name evidence="1" type="ORF">E6W39_09620</name>
</gene>
<dbReference type="InterPro" id="IPR045778">
    <property type="entry name" value="DUF6204"/>
</dbReference>
<sequence length="117" mass="12926">MTERDFRIIVRGAFDSLTDDQRAALRAEAAGHDVLFASFTREGHLSYDIAARADFAFRFLESGSADEDIVPATARAEAAAEAWLSERGYAWKNLRSTAEDMSKAALSKRQRKAQASP</sequence>
<reference evidence="1 2" key="1">
    <citation type="submission" date="2019-06" db="EMBL/GenBank/DDBJ databases">
        <title>Description of Kitasatospora acidophila sp. nov. isolated from pine grove soil, and reclassification of Streptomyces novaecaesareae to Kitasatospora novaeceasareae comb. nov.</title>
        <authorList>
            <person name="Kim M.J."/>
        </authorList>
    </citation>
    <scope>NUCLEOTIDE SEQUENCE [LARGE SCALE GENOMIC DNA]</scope>
    <source>
        <strain evidence="1 2">MMS16-CNU292</strain>
    </source>
</reference>
<dbReference type="AlphaFoldDB" id="A0A540W2D2"/>
<dbReference type="OrthoDB" id="4803789at2"/>
<evidence type="ECO:0000313" key="2">
    <source>
        <dbReference type="Proteomes" id="UP000319103"/>
    </source>
</evidence>